<evidence type="ECO:0000313" key="3">
    <source>
        <dbReference type="Proteomes" id="UP001597296"/>
    </source>
</evidence>
<comment type="caution">
    <text evidence="2">The sequence shown here is derived from an EMBL/GenBank/DDBJ whole genome shotgun (WGS) entry which is preliminary data.</text>
</comment>
<proteinExistence type="predicted"/>
<gene>
    <name evidence="2" type="ORF">ACFSNB_09050</name>
</gene>
<dbReference type="RefSeq" id="WP_377315848.1">
    <property type="nucleotide sequence ID" value="NZ_JBHUIY010000014.1"/>
</dbReference>
<feature type="transmembrane region" description="Helical" evidence="1">
    <location>
        <begin position="91"/>
        <end position="110"/>
    </location>
</feature>
<dbReference type="Proteomes" id="UP001597296">
    <property type="component" value="Unassembled WGS sequence"/>
</dbReference>
<name>A0ABW5CC33_9PROT</name>
<dbReference type="EMBL" id="JBHUIY010000014">
    <property type="protein sequence ID" value="MFD2233952.1"/>
    <property type="molecule type" value="Genomic_DNA"/>
</dbReference>
<sequence length="171" mass="17924">MTDYSAQVREDFVAVDGTVTRLFADIVEIKTASGAAVRYRAEKAVPRLRLGQSIVIIARKESDEAALVLNRTTRKTLRLESSLRGTAMSKYVAGLSLYALGAVAFFAGVLPPVAATWGGLALFAAGLGVIVLTPVRDDGAYADAFDAFVAELWGAAPAGAGAAILRGSSFR</sequence>
<feature type="transmembrane region" description="Helical" evidence="1">
    <location>
        <begin position="116"/>
        <end position="135"/>
    </location>
</feature>
<keyword evidence="3" id="KW-1185">Reference proteome</keyword>
<organism evidence="2 3">
    <name type="scientific">Phaeospirillum tilakii</name>
    <dbReference type="NCBI Taxonomy" id="741673"/>
    <lineage>
        <taxon>Bacteria</taxon>
        <taxon>Pseudomonadati</taxon>
        <taxon>Pseudomonadota</taxon>
        <taxon>Alphaproteobacteria</taxon>
        <taxon>Rhodospirillales</taxon>
        <taxon>Rhodospirillaceae</taxon>
        <taxon>Phaeospirillum</taxon>
    </lineage>
</organism>
<protein>
    <submittedName>
        <fullName evidence="2">Uncharacterized protein</fullName>
    </submittedName>
</protein>
<evidence type="ECO:0000256" key="1">
    <source>
        <dbReference type="SAM" id="Phobius"/>
    </source>
</evidence>
<reference evidence="3" key="1">
    <citation type="journal article" date="2019" name="Int. J. Syst. Evol. Microbiol.">
        <title>The Global Catalogue of Microorganisms (GCM) 10K type strain sequencing project: providing services to taxonomists for standard genome sequencing and annotation.</title>
        <authorList>
            <consortium name="The Broad Institute Genomics Platform"/>
            <consortium name="The Broad Institute Genome Sequencing Center for Infectious Disease"/>
            <person name="Wu L."/>
            <person name="Ma J."/>
        </authorList>
    </citation>
    <scope>NUCLEOTIDE SEQUENCE [LARGE SCALE GENOMIC DNA]</scope>
    <source>
        <strain evidence="3">KCTC 15012</strain>
    </source>
</reference>
<keyword evidence="1" id="KW-1133">Transmembrane helix</keyword>
<accession>A0ABW5CC33</accession>
<keyword evidence="1" id="KW-0812">Transmembrane</keyword>
<keyword evidence="1" id="KW-0472">Membrane</keyword>
<evidence type="ECO:0000313" key="2">
    <source>
        <dbReference type="EMBL" id="MFD2233952.1"/>
    </source>
</evidence>